<protein>
    <submittedName>
        <fullName evidence="1">Uncharacterized protein</fullName>
    </submittedName>
</protein>
<proteinExistence type="predicted"/>
<reference evidence="1 2" key="1">
    <citation type="submission" date="2019-09" db="EMBL/GenBank/DDBJ databases">
        <title>A chromosome-level genome assembly of the Chinese tupelo Nyssa sinensis.</title>
        <authorList>
            <person name="Yang X."/>
            <person name="Kang M."/>
            <person name="Yang Y."/>
            <person name="Xiong H."/>
            <person name="Wang M."/>
            <person name="Zhang Z."/>
            <person name="Wang Z."/>
            <person name="Wu H."/>
            <person name="Ma T."/>
            <person name="Liu J."/>
            <person name="Xi Z."/>
        </authorList>
    </citation>
    <scope>NUCLEOTIDE SEQUENCE [LARGE SCALE GENOMIC DNA]</scope>
    <source>
        <strain evidence="1">J267</strain>
        <tissue evidence="1">Leaf</tissue>
    </source>
</reference>
<evidence type="ECO:0000313" key="2">
    <source>
        <dbReference type="Proteomes" id="UP000325577"/>
    </source>
</evidence>
<dbReference type="Proteomes" id="UP000325577">
    <property type="component" value="Linkage Group LG19"/>
</dbReference>
<organism evidence="1 2">
    <name type="scientific">Nyssa sinensis</name>
    <dbReference type="NCBI Taxonomy" id="561372"/>
    <lineage>
        <taxon>Eukaryota</taxon>
        <taxon>Viridiplantae</taxon>
        <taxon>Streptophyta</taxon>
        <taxon>Embryophyta</taxon>
        <taxon>Tracheophyta</taxon>
        <taxon>Spermatophyta</taxon>
        <taxon>Magnoliopsida</taxon>
        <taxon>eudicotyledons</taxon>
        <taxon>Gunneridae</taxon>
        <taxon>Pentapetalae</taxon>
        <taxon>asterids</taxon>
        <taxon>Cornales</taxon>
        <taxon>Nyssaceae</taxon>
        <taxon>Nyssa</taxon>
    </lineage>
</organism>
<dbReference type="AlphaFoldDB" id="A0A5J5ASE5"/>
<dbReference type="EMBL" id="CM018042">
    <property type="protein sequence ID" value="KAA8533229.1"/>
    <property type="molecule type" value="Genomic_DNA"/>
</dbReference>
<accession>A0A5J5ASE5</accession>
<gene>
    <name evidence="1" type="ORF">F0562_033238</name>
</gene>
<evidence type="ECO:0000313" key="1">
    <source>
        <dbReference type="EMBL" id="KAA8533229.1"/>
    </source>
</evidence>
<name>A0A5J5ASE5_9ASTE</name>
<sequence length="93" mass="10988">MLNSFLPPKTFLYESIPLKQRNVQQSTLFVCFNSFKEKKDATFAIFPFRSPIELSPTQQKLDIPLKKPICFLFFLKFFIRRYTEASKVVESMP</sequence>
<keyword evidence="2" id="KW-1185">Reference proteome</keyword>